<dbReference type="Proteomes" id="UP001153069">
    <property type="component" value="Unassembled WGS sequence"/>
</dbReference>
<evidence type="ECO:0000256" key="1">
    <source>
        <dbReference type="SAM" id="MobiDB-lite"/>
    </source>
</evidence>
<organism evidence="3 4">
    <name type="scientific">Seminavis robusta</name>
    <dbReference type="NCBI Taxonomy" id="568900"/>
    <lineage>
        <taxon>Eukaryota</taxon>
        <taxon>Sar</taxon>
        <taxon>Stramenopiles</taxon>
        <taxon>Ochrophyta</taxon>
        <taxon>Bacillariophyta</taxon>
        <taxon>Bacillariophyceae</taxon>
        <taxon>Bacillariophycidae</taxon>
        <taxon>Naviculales</taxon>
        <taxon>Naviculaceae</taxon>
        <taxon>Seminavis</taxon>
    </lineage>
</organism>
<feature type="region of interest" description="Disordered" evidence="1">
    <location>
        <begin position="438"/>
        <end position="468"/>
    </location>
</feature>
<dbReference type="PANTHER" id="PTHR47163:SF2">
    <property type="entry name" value="SI:DKEY-17M8.2"/>
    <property type="match status" value="1"/>
</dbReference>
<accession>A0A9N8ENJ6</accession>
<dbReference type="OrthoDB" id="108710at2759"/>
<gene>
    <name evidence="3" type="ORF">SEMRO_1395_G269030.1</name>
</gene>
<feature type="region of interest" description="Disordered" evidence="1">
    <location>
        <begin position="1"/>
        <end position="41"/>
    </location>
</feature>
<evidence type="ECO:0000259" key="2">
    <source>
        <dbReference type="SMART" id="SM01126"/>
    </source>
</evidence>
<dbReference type="InterPro" id="IPR053164">
    <property type="entry name" value="IS1016-like_transposase"/>
</dbReference>
<dbReference type="NCBIfam" id="NF033547">
    <property type="entry name" value="transpos_IS1595"/>
    <property type="match status" value="1"/>
</dbReference>
<comment type="caution">
    <text evidence="3">The sequence shown here is derived from an EMBL/GenBank/DDBJ whole genome shotgun (WGS) entry which is preliminary data.</text>
</comment>
<dbReference type="EMBL" id="CAICTM010001393">
    <property type="protein sequence ID" value="CAB9523254.1"/>
    <property type="molecule type" value="Genomic_DNA"/>
</dbReference>
<keyword evidence="4" id="KW-1185">Reference proteome</keyword>
<sequence length="483" mass="55920">MAKRGFYSKKAVAERKKQAATNKDNGGDRPPPLRARQLPRLPVNVHSNKHVPVVTWTRGKGKVPDKERFASRNKQVRDLDDLVKDGKLPAYKEIKDVVNEEKEAILYMATYGIIRIPTCCGRCNSPCKWKGPEQVTMRCRKQNCEFTCPADCERCGSKLKNQLDTRGDVFGYCPDCDWIWNQGQSWERSIYHGSVLQNCRLPKNEVLHLFYLYLMRVPTVPAALMLGWTVEVVGKWMRHCRQLVAEMVIQEDRETIMLGGPGIIVEIDESKFGKRKYNKGRRVTADWVLGMVERTEQRKLAMIAVPRRTANVLIPLITAFVRPGSVIHTDQWKAYNRLGYFADYNYTHKTLCHKKEFVAKDGTHTQTIEGSWSFMKKKMPVQKRSGHNLQEYLWEVMWMRQHEKGLWDAFLRGLSKFRYTPAEIERLWDLRDESDPAGWNEEDYIQSEDEDELEYDTDDEEYESDGEGTAAAATLLGLQRAVI</sequence>
<feature type="domain" description="ISXO2-like transposase" evidence="2">
    <location>
        <begin position="257"/>
        <end position="401"/>
    </location>
</feature>
<dbReference type="PANTHER" id="PTHR47163">
    <property type="entry name" value="DDE_TNP_IS1595 DOMAIN-CONTAINING PROTEIN"/>
    <property type="match status" value="1"/>
</dbReference>
<evidence type="ECO:0000313" key="3">
    <source>
        <dbReference type="EMBL" id="CAB9523254.1"/>
    </source>
</evidence>
<name>A0A9N8ENJ6_9STRA</name>
<dbReference type="SMART" id="SM01126">
    <property type="entry name" value="DDE_Tnp_IS1595"/>
    <property type="match status" value="1"/>
</dbReference>
<evidence type="ECO:0000313" key="4">
    <source>
        <dbReference type="Proteomes" id="UP001153069"/>
    </source>
</evidence>
<dbReference type="AlphaFoldDB" id="A0A9N8ENJ6"/>
<proteinExistence type="predicted"/>
<reference evidence="3" key="1">
    <citation type="submission" date="2020-06" db="EMBL/GenBank/DDBJ databases">
        <authorList>
            <consortium name="Plant Systems Biology data submission"/>
        </authorList>
    </citation>
    <scope>NUCLEOTIDE SEQUENCE</scope>
    <source>
        <strain evidence="3">D6</strain>
    </source>
</reference>
<dbReference type="InterPro" id="IPR024445">
    <property type="entry name" value="Tnp_ISXO2-like"/>
</dbReference>
<feature type="compositionally biased region" description="Acidic residues" evidence="1">
    <location>
        <begin position="440"/>
        <end position="466"/>
    </location>
</feature>
<protein>
    <submittedName>
        <fullName evidence="3">Inherit from opiNOG: protein Hydra magnipapillata</fullName>
    </submittedName>
</protein>
<dbReference type="Pfam" id="PF12762">
    <property type="entry name" value="DDE_Tnp_IS1595"/>
    <property type="match status" value="1"/>
</dbReference>